<gene>
    <name evidence="2" type="ORF">KHLLAP_LOCUS116</name>
</gene>
<dbReference type="InterPro" id="IPR054707">
    <property type="entry name" value="DhpH_subs-bd"/>
</dbReference>
<dbReference type="Proteomes" id="UP001295740">
    <property type="component" value="Unassembled WGS sequence"/>
</dbReference>
<keyword evidence="3" id="KW-1185">Reference proteome</keyword>
<name>A0AAI8V7B4_9PEZI</name>
<reference evidence="2" key="1">
    <citation type="submission" date="2023-10" db="EMBL/GenBank/DDBJ databases">
        <authorList>
            <person name="Hackl T."/>
        </authorList>
    </citation>
    <scope>NUCLEOTIDE SEQUENCE</scope>
</reference>
<proteinExistence type="predicted"/>
<organism evidence="2 3">
    <name type="scientific">Anthostomella pinea</name>
    <dbReference type="NCBI Taxonomy" id="933095"/>
    <lineage>
        <taxon>Eukaryota</taxon>
        <taxon>Fungi</taxon>
        <taxon>Dikarya</taxon>
        <taxon>Ascomycota</taxon>
        <taxon>Pezizomycotina</taxon>
        <taxon>Sordariomycetes</taxon>
        <taxon>Xylariomycetidae</taxon>
        <taxon>Xylariales</taxon>
        <taxon>Xylariaceae</taxon>
        <taxon>Anthostomella</taxon>
    </lineage>
</organism>
<dbReference type="Pfam" id="PF22607">
    <property type="entry name" value="FAD_binding-like"/>
    <property type="match status" value="1"/>
</dbReference>
<dbReference type="InterPro" id="IPR036188">
    <property type="entry name" value="FAD/NAD-bd_sf"/>
</dbReference>
<evidence type="ECO:0000313" key="2">
    <source>
        <dbReference type="EMBL" id="CAJ2499648.1"/>
    </source>
</evidence>
<dbReference type="PANTHER" id="PTHR47469">
    <property type="entry name" value="MONOOXYGENASE-LIKE"/>
    <property type="match status" value="1"/>
</dbReference>
<comment type="caution">
    <text evidence="2">The sequence shown here is derived from an EMBL/GenBank/DDBJ whole genome shotgun (WGS) entry which is preliminary data.</text>
</comment>
<dbReference type="PANTHER" id="PTHR47469:SF2">
    <property type="entry name" value="OS06G0597600 PROTEIN"/>
    <property type="match status" value="1"/>
</dbReference>
<feature type="domain" description="2,6-dihydroxypyridine 3-monooxygenase substrate binding" evidence="1">
    <location>
        <begin position="194"/>
        <end position="324"/>
    </location>
</feature>
<protein>
    <submittedName>
        <fullName evidence="2">Uu.00g025010.m01.CDS01</fullName>
    </submittedName>
</protein>
<dbReference type="Gene3D" id="3.30.9.60">
    <property type="match status" value="1"/>
</dbReference>
<evidence type="ECO:0000259" key="1">
    <source>
        <dbReference type="Pfam" id="PF22607"/>
    </source>
</evidence>
<sequence length="412" mass="45580">MPLEVITVGGSLAGLMTSIALRRLGHNVRILERAPTPLLHDQGAGIVAGGEIPVFMQKYDRTKTLIAVTSHQRLYLDKTGRSKERENRAQRMTSWDLIYHICRANFDGLASPYVEGHDMPGELDGEGVGRYEHGCAVTKLVEDGHRVRVTYKDTKPGGESHELQHATADFVIIADGSSSTVRKSLCPSSPERTYAGYVAFRGTVPETELSPEAAEVFVEKFPFYHGGHVQILGYTIPGREGTLAPGSRLVNWVWYVNMEGESDEYRQTMTDKDGNTHRWTLPTGGHMQDSVWEARKHAADAILPPRFAELLKKTREPFVQAITDLKPPADKKCWLLGGKAVLAGDALAGFRPHTAASTAQAALHALLLGRMFDNEMDWSDYESTVMRFATDTQDQGVFLGNRSQFGSHPFSE</sequence>
<dbReference type="PRINTS" id="PR00420">
    <property type="entry name" value="RNGMNOXGNASE"/>
</dbReference>
<dbReference type="InterPro" id="IPR053212">
    <property type="entry name" value="DHP_3-monooxygenase"/>
</dbReference>
<dbReference type="AlphaFoldDB" id="A0AAI8V7B4"/>
<dbReference type="SUPFAM" id="SSF54373">
    <property type="entry name" value="FAD-linked reductases, C-terminal domain"/>
    <property type="match status" value="1"/>
</dbReference>
<accession>A0AAI8V7B4</accession>
<dbReference type="EMBL" id="CAUWAG010000003">
    <property type="protein sequence ID" value="CAJ2499648.1"/>
    <property type="molecule type" value="Genomic_DNA"/>
</dbReference>
<dbReference type="SUPFAM" id="SSF51905">
    <property type="entry name" value="FAD/NAD(P)-binding domain"/>
    <property type="match status" value="1"/>
</dbReference>
<dbReference type="Gene3D" id="3.50.50.60">
    <property type="entry name" value="FAD/NAD(P)-binding domain"/>
    <property type="match status" value="1"/>
</dbReference>
<evidence type="ECO:0000313" key="3">
    <source>
        <dbReference type="Proteomes" id="UP001295740"/>
    </source>
</evidence>